<dbReference type="GeneID" id="100187291"/>
<dbReference type="Proteomes" id="UP000008144">
    <property type="component" value="Unassembled WGS sequence"/>
</dbReference>
<evidence type="ECO:0000256" key="1">
    <source>
        <dbReference type="SAM" id="MobiDB-lite"/>
    </source>
</evidence>
<feature type="compositionally biased region" description="Basic and acidic residues" evidence="1">
    <location>
        <begin position="202"/>
        <end position="213"/>
    </location>
</feature>
<sequence>MRIQAFARGIHSRRLSIAKYPAYRRHLVKEASKKAESNPELTIHHQTTVALEILFNSNITFEQLLKTLVSLERLSSLLGVCCARIVNAGGHFVLIRIMTLCRRDIHSYNTIQQCIKIFTNLAKCPETSDETFSAISSRIDDFIDILSKFQDRGGRDKGPRVVFVAACQLLLLFAANTDKAKASMLSSKQGFKRLVSIQNEMERRTKTQSEAFKRQRTSGRDPVGYLATSSTLDGSIFSRTTREVSFLQGLEGLTSGVTSTPTKKPRPQGVKKPPKQTGILPKMKPPIKTTTSSRLKLKATSGPIKTQQTAVKNQAATRLKPQPIRAQRAPTDQSASSVVKPKTRKRKNSVEENPVLLPLQQIKKLVFLLGDNL</sequence>
<evidence type="ECO:0000313" key="3">
    <source>
        <dbReference type="Proteomes" id="UP000008144"/>
    </source>
</evidence>
<dbReference type="InParanoid" id="F6W8J8"/>
<reference evidence="2" key="3">
    <citation type="submission" date="2025-09" db="UniProtKB">
        <authorList>
            <consortium name="Ensembl"/>
        </authorList>
    </citation>
    <scope>IDENTIFICATION</scope>
</reference>
<organism evidence="2 3">
    <name type="scientific">Ciona intestinalis</name>
    <name type="common">Transparent sea squirt</name>
    <name type="synonym">Ascidia intestinalis</name>
    <dbReference type="NCBI Taxonomy" id="7719"/>
    <lineage>
        <taxon>Eukaryota</taxon>
        <taxon>Metazoa</taxon>
        <taxon>Chordata</taxon>
        <taxon>Tunicata</taxon>
        <taxon>Ascidiacea</taxon>
        <taxon>Phlebobranchia</taxon>
        <taxon>Cionidae</taxon>
        <taxon>Ciona</taxon>
    </lineage>
</organism>
<reference evidence="2" key="2">
    <citation type="submission" date="2025-08" db="UniProtKB">
        <authorList>
            <consortium name="Ensembl"/>
        </authorList>
    </citation>
    <scope>IDENTIFICATION</scope>
</reference>
<feature type="compositionally biased region" description="Polar residues" evidence="1">
    <location>
        <begin position="303"/>
        <end position="316"/>
    </location>
</feature>
<dbReference type="RefSeq" id="XP_002124447.2">
    <property type="nucleotide sequence ID" value="XM_002124411.4"/>
</dbReference>
<accession>A0A1W2W8Y1</accession>
<dbReference type="HOGENOM" id="CLU_741780_0_0_1"/>
<proteinExistence type="predicted"/>
<dbReference type="KEGG" id="cin:100187291"/>
<reference evidence="3" key="1">
    <citation type="journal article" date="2002" name="Science">
        <title>The draft genome of Ciona intestinalis: insights into chordate and vertebrate origins.</title>
        <authorList>
            <person name="Dehal P."/>
            <person name="Satou Y."/>
            <person name="Campbell R.K."/>
            <person name="Chapman J."/>
            <person name="Degnan B."/>
            <person name="De Tomaso A."/>
            <person name="Davidson B."/>
            <person name="Di Gregorio A."/>
            <person name="Gelpke M."/>
            <person name="Goodstein D.M."/>
            <person name="Harafuji N."/>
            <person name="Hastings K.E."/>
            <person name="Ho I."/>
            <person name="Hotta K."/>
            <person name="Huang W."/>
            <person name="Kawashima T."/>
            <person name="Lemaire P."/>
            <person name="Martinez D."/>
            <person name="Meinertzhagen I.A."/>
            <person name="Necula S."/>
            <person name="Nonaka M."/>
            <person name="Putnam N."/>
            <person name="Rash S."/>
            <person name="Saiga H."/>
            <person name="Satake M."/>
            <person name="Terry A."/>
            <person name="Yamada L."/>
            <person name="Wang H.G."/>
            <person name="Awazu S."/>
            <person name="Azumi K."/>
            <person name="Boore J."/>
            <person name="Branno M."/>
            <person name="Chin-Bow S."/>
            <person name="DeSantis R."/>
            <person name="Doyle S."/>
            <person name="Francino P."/>
            <person name="Keys D.N."/>
            <person name="Haga S."/>
            <person name="Hayashi H."/>
            <person name="Hino K."/>
            <person name="Imai K.S."/>
            <person name="Inaba K."/>
            <person name="Kano S."/>
            <person name="Kobayashi K."/>
            <person name="Kobayashi M."/>
            <person name="Lee B.I."/>
            <person name="Makabe K.W."/>
            <person name="Manohar C."/>
            <person name="Matassi G."/>
            <person name="Medina M."/>
            <person name="Mochizuki Y."/>
            <person name="Mount S."/>
            <person name="Morishita T."/>
            <person name="Miura S."/>
            <person name="Nakayama A."/>
            <person name="Nishizaka S."/>
            <person name="Nomoto H."/>
            <person name="Ohta F."/>
            <person name="Oishi K."/>
            <person name="Rigoutsos I."/>
            <person name="Sano M."/>
            <person name="Sasaki A."/>
            <person name="Sasakura Y."/>
            <person name="Shoguchi E."/>
            <person name="Shin-i T."/>
            <person name="Spagnuolo A."/>
            <person name="Stainier D."/>
            <person name="Suzuki M.M."/>
            <person name="Tassy O."/>
            <person name="Takatori N."/>
            <person name="Tokuoka M."/>
            <person name="Yagi K."/>
            <person name="Yoshizaki F."/>
            <person name="Wada S."/>
            <person name="Zhang C."/>
            <person name="Hyatt P.D."/>
            <person name="Larimer F."/>
            <person name="Detter C."/>
            <person name="Doggett N."/>
            <person name="Glavina T."/>
            <person name="Hawkins T."/>
            <person name="Richardson P."/>
            <person name="Lucas S."/>
            <person name="Kohara Y."/>
            <person name="Levine M."/>
            <person name="Satoh N."/>
            <person name="Rokhsar D.S."/>
        </authorList>
    </citation>
    <scope>NUCLEOTIDE SEQUENCE [LARGE SCALE GENOMIC DNA]</scope>
</reference>
<gene>
    <name evidence="2" type="primary">LOC100187291</name>
</gene>
<dbReference type="STRING" id="7719.ENSCINP00000002592"/>
<protein>
    <submittedName>
        <fullName evidence="2">Uncharacterized LOC100187291</fullName>
    </submittedName>
</protein>
<name>F6W8J8_CIOIN</name>
<evidence type="ECO:0000313" key="2">
    <source>
        <dbReference type="Ensembl" id="ENSCINP00000002592.3"/>
    </source>
</evidence>
<feature type="region of interest" description="Disordered" evidence="1">
    <location>
        <begin position="255"/>
        <end position="351"/>
    </location>
</feature>
<dbReference type="Ensembl" id="ENSCINT00000002592.3">
    <property type="protein sequence ID" value="ENSCINP00000002592.3"/>
    <property type="gene ID" value="ENSCING00000001338.3"/>
</dbReference>
<accession>F6W8J8</accession>
<feature type="region of interest" description="Disordered" evidence="1">
    <location>
        <begin position="202"/>
        <end position="225"/>
    </location>
</feature>
<keyword evidence="3" id="KW-1185">Reference proteome</keyword>
<dbReference type="AlphaFoldDB" id="F6W8J8"/>